<dbReference type="Gene3D" id="3.50.30.30">
    <property type="match status" value="1"/>
</dbReference>
<keyword evidence="8" id="KW-0325">Glycoprotein</keyword>
<keyword evidence="6 10" id="KW-0378">Hydrolase</keyword>
<protein>
    <submittedName>
        <fullName evidence="15">Subtilisin-like protease</fullName>
    </submittedName>
</protein>
<keyword evidence="3" id="KW-0964">Secreted</keyword>
<dbReference type="PROSITE" id="PS00138">
    <property type="entry name" value="SUBTILASE_SER"/>
    <property type="match status" value="1"/>
</dbReference>
<evidence type="ECO:0000256" key="10">
    <source>
        <dbReference type="PROSITE-ProRule" id="PRU01240"/>
    </source>
</evidence>
<dbReference type="CDD" id="cd04852">
    <property type="entry name" value="Peptidases_S8_3"/>
    <property type="match status" value="1"/>
</dbReference>
<accession>Q38708</accession>
<dbReference type="Gene3D" id="3.30.70.80">
    <property type="entry name" value="Peptidase S8 propeptide/proteinase inhibitor I9"/>
    <property type="match status" value="1"/>
</dbReference>
<dbReference type="InterPro" id="IPR041469">
    <property type="entry name" value="Subtilisin-like_FN3"/>
</dbReference>
<dbReference type="SMR" id="Q38708"/>
<keyword evidence="4 10" id="KW-0645">Protease</keyword>
<dbReference type="Pfam" id="PF00082">
    <property type="entry name" value="Peptidase_S8"/>
    <property type="match status" value="1"/>
</dbReference>
<dbReference type="InterPro" id="IPR037045">
    <property type="entry name" value="S8pro/Inhibitor_I9_sf"/>
</dbReference>
<dbReference type="PRINTS" id="PR00723">
    <property type="entry name" value="SUBTILISIN"/>
</dbReference>
<evidence type="ECO:0000256" key="7">
    <source>
        <dbReference type="ARBA" id="ARBA00022825"/>
    </source>
</evidence>
<dbReference type="GO" id="GO:0009609">
    <property type="term" value="P:response to symbiotic bacterium"/>
    <property type="evidence" value="ECO:0007669"/>
    <property type="project" value="UniProtKB-ARBA"/>
</dbReference>
<dbReference type="GO" id="GO:0006508">
    <property type="term" value="P:proteolysis"/>
    <property type="evidence" value="ECO:0007669"/>
    <property type="project" value="UniProtKB-KW"/>
</dbReference>
<dbReference type="AlphaFoldDB" id="Q38708"/>
<evidence type="ECO:0000256" key="2">
    <source>
        <dbReference type="ARBA" id="ARBA00011073"/>
    </source>
</evidence>
<comment type="subcellular location">
    <subcellularLocation>
        <location evidence="1">Secreted</location>
    </subcellularLocation>
</comment>
<feature type="active site" description="Charge relay system" evidence="9 10">
    <location>
        <position position="216"/>
    </location>
</feature>
<gene>
    <name evidence="15" type="primary">ag12</name>
</gene>
<organism evidence="15">
    <name type="scientific">Alnus glutinosa</name>
    <name type="common">European alder</name>
    <name type="synonym">Betula alnus var. glutinosa</name>
    <dbReference type="NCBI Taxonomy" id="3517"/>
    <lineage>
        <taxon>Eukaryota</taxon>
        <taxon>Viridiplantae</taxon>
        <taxon>Streptophyta</taxon>
        <taxon>Embryophyta</taxon>
        <taxon>Tracheophyta</taxon>
        <taxon>Spermatophyta</taxon>
        <taxon>Magnoliopsida</taxon>
        <taxon>eudicotyledons</taxon>
        <taxon>Gunneridae</taxon>
        <taxon>Pentapetalae</taxon>
        <taxon>rosids</taxon>
        <taxon>fabids</taxon>
        <taxon>Fagales</taxon>
        <taxon>Betulaceae</taxon>
        <taxon>Alnus</taxon>
    </lineage>
</organism>
<feature type="domain" description="Peptidase S8/S53" evidence="12">
    <location>
        <begin position="136"/>
        <end position="573"/>
    </location>
</feature>
<evidence type="ECO:0000256" key="8">
    <source>
        <dbReference type="ARBA" id="ARBA00023180"/>
    </source>
</evidence>
<evidence type="ECO:0000256" key="3">
    <source>
        <dbReference type="ARBA" id="ARBA00022525"/>
    </source>
</evidence>
<evidence type="ECO:0000256" key="4">
    <source>
        <dbReference type="ARBA" id="ARBA00022670"/>
    </source>
</evidence>
<feature type="domain" description="Inhibitor I9" evidence="13">
    <location>
        <begin position="34"/>
        <end position="112"/>
    </location>
</feature>
<dbReference type="FunFam" id="3.40.50.200:FF:000006">
    <property type="entry name" value="Subtilisin-like protease SBT1.5"/>
    <property type="match status" value="1"/>
</dbReference>
<feature type="active site" description="Charge relay system" evidence="9 10">
    <location>
        <position position="537"/>
    </location>
</feature>
<dbReference type="Gene3D" id="2.60.40.2310">
    <property type="match status" value="1"/>
</dbReference>
<evidence type="ECO:0000256" key="6">
    <source>
        <dbReference type="ARBA" id="ARBA00022801"/>
    </source>
</evidence>
<evidence type="ECO:0000256" key="5">
    <source>
        <dbReference type="ARBA" id="ARBA00022729"/>
    </source>
</evidence>
<dbReference type="CDD" id="cd02120">
    <property type="entry name" value="PA_subtilisin_like"/>
    <property type="match status" value="1"/>
</dbReference>
<feature type="signal peptide" evidence="11">
    <location>
        <begin position="1"/>
        <end position="24"/>
    </location>
</feature>
<keyword evidence="5 11" id="KW-0732">Signal</keyword>
<dbReference type="InterPro" id="IPR010259">
    <property type="entry name" value="S8pro/Inhibitor_I9"/>
</dbReference>
<dbReference type="SUPFAM" id="SSF54897">
    <property type="entry name" value="Protease propeptides/inhibitors"/>
    <property type="match status" value="1"/>
</dbReference>
<evidence type="ECO:0000259" key="13">
    <source>
        <dbReference type="Pfam" id="PF05922"/>
    </source>
</evidence>
<dbReference type="InterPro" id="IPR015500">
    <property type="entry name" value="Peptidase_S8_subtilisin-rel"/>
</dbReference>
<dbReference type="InterPro" id="IPR045051">
    <property type="entry name" value="SBT"/>
</dbReference>
<dbReference type="FunFam" id="3.30.70.80:FF:000003">
    <property type="entry name" value="Subtilisin-like protease SBT1.9"/>
    <property type="match status" value="1"/>
</dbReference>
<dbReference type="InterPro" id="IPR000209">
    <property type="entry name" value="Peptidase_S8/S53_dom"/>
</dbReference>
<dbReference type="Gene3D" id="3.40.50.200">
    <property type="entry name" value="Peptidase S8/S53 domain"/>
    <property type="match status" value="1"/>
</dbReference>
<dbReference type="PROSITE" id="PS51892">
    <property type="entry name" value="SUBTILASE"/>
    <property type="match status" value="1"/>
</dbReference>
<evidence type="ECO:0000256" key="11">
    <source>
        <dbReference type="SAM" id="SignalP"/>
    </source>
</evidence>
<evidence type="ECO:0000259" key="12">
    <source>
        <dbReference type="Pfam" id="PF00082"/>
    </source>
</evidence>
<evidence type="ECO:0000313" key="15">
    <source>
        <dbReference type="EMBL" id="CAA59964.1"/>
    </source>
</evidence>
<feature type="domain" description="Subtilisin-like protease fibronectin type-III" evidence="14">
    <location>
        <begin position="651"/>
        <end position="754"/>
    </location>
</feature>
<dbReference type="SUPFAM" id="SSF52743">
    <property type="entry name" value="Subtilisin-like"/>
    <property type="match status" value="1"/>
</dbReference>
<evidence type="ECO:0000256" key="9">
    <source>
        <dbReference type="PIRSR" id="PIRSR615500-1"/>
    </source>
</evidence>
<dbReference type="MEROPS" id="S08.150"/>
<dbReference type="InterPro" id="IPR036852">
    <property type="entry name" value="Peptidase_S8/S53_dom_sf"/>
</dbReference>
<dbReference type="InterPro" id="IPR023828">
    <property type="entry name" value="Peptidase_S8_Ser-AS"/>
</dbReference>
<reference evidence="15" key="1">
    <citation type="journal article" date="1995" name="Plant Cell">
        <title>A nodule-specific gene encoding a subtilisin-like protease is expressed in early stages of actinorhizal nodule development.</title>
        <authorList>
            <person name="Ribeiro A."/>
            <person name="Akkermans A.D.L."/>
            <person name="van Kammen A."/>
            <person name="Bisseling T."/>
            <person name="Pawlowski K."/>
        </authorList>
    </citation>
    <scope>NUCLEOTIDE SEQUENCE</scope>
</reference>
<name>Q38708_ALNGL</name>
<feature type="active site" description="Charge relay system" evidence="9 10">
    <location>
        <position position="145"/>
    </location>
</feature>
<dbReference type="PIR" id="S52769">
    <property type="entry name" value="S52769"/>
</dbReference>
<dbReference type="InterPro" id="IPR034197">
    <property type="entry name" value="Peptidases_S8_3"/>
</dbReference>
<keyword evidence="7 10" id="KW-0720">Serine protease</keyword>
<feature type="chain" id="PRO_5004221772" evidence="11">
    <location>
        <begin position="25"/>
        <end position="761"/>
    </location>
</feature>
<dbReference type="Pfam" id="PF05922">
    <property type="entry name" value="Inhibitor_I9"/>
    <property type="match status" value="1"/>
</dbReference>
<evidence type="ECO:0000256" key="1">
    <source>
        <dbReference type="ARBA" id="ARBA00004613"/>
    </source>
</evidence>
<evidence type="ECO:0000259" key="14">
    <source>
        <dbReference type="Pfam" id="PF17766"/>
    </source>
</evidence>
<sequence length="761" mass="81726">MKLYNGICLPYLFLFASCICLALHASSTSMEKSTYIVHMDKSHMPKAFTSHHNWYSSIVDCLNSEKPTTSSFVYTYNHVLHGFSASLSHQELDTLRESPGFVSAYRDRNATLDTTHTPRFLSLNPTGGLWPASNYGEDVIIGVIDSGVWPESDSFKDDGMTAQVPARWKGICSREGFNSSMCNSKLIGARYFNNGIMAAIPNATFSMNSARDTLGHGTHTASTAAGNYVNGASYFGYGKGTARGIAPRARVAVYKVTWPEGRYTSDVLAGIDQAIADGVDVISISLGYDGVPLYEDPIAIASFAAMEKGVVVSTSAGNAGPFFGNMHNGIPWVLTVAAGNIDRSFAGTLTLGNDQTITGWTMFPASAIIESSQLVYNKTISACNSTELLSDAVYSVVICEAITPIYAQIDAITRSNVAGAILISNHTKLFELGGGVSCPCLVISPKDAAALIKYAKTDEFPLAGLKFQETITGTKPAPAVAYYSSRGPSPSYPGILKPDVMAPGSLVLASWIPNEATAQIGTNVYLSSHYNMVSGTSMACPHASGVAALLKAAHPEWSPAAIRSAMMTTANPLDNTLNPIHENGKKFHLASPLAMGAGHIDPNRALDPGLVYDATPQDYINLLCSMNYNKAQILAIVRSDSYTCSNDPSSDLNYPSFIAFHNSTCRRSVNTFQRTVTNVGDGAATYKATVTAPKDSRVIVSPQTLAFGSKYEKQSYNLTIINFTRDTKRKDISFGALVWANENGKHMVRSPIVVSPLRIND</sequence>
<dbReference type="PROSITE" id="PS51257">
    <property type="entry name" value="PROKAR_LIPOPROTEIN"/>
    <property type="match status" value="1"/>
</dbReference>
<proteinExistence type="evidence at transcript level"/>
<dbReference type="GO" id="GO:0005576">
    <property type="term" value="C:extracellular region"/>
    <property type="evidence" value="ECO:0007669"/>
    <property type="project" value="UniProtKB-SubCell"/>
</dbReference>
<dbReference type="Pfam" id="PF17766">
    <property type="entry name" value="fn3_6"/>
    <property type="match status" value="1"/>
</dbReference>
<dbReference type="EMBL" id="X85975">
    <property type="protein sequence ID" value="CAA59964.1"/>
    <property type="molecule type" value="mRNA"/>
</dbReference>
<dbReference type="GO" id="GO:0004252">
    <property type="term" value="F:serine-type endopeptidase activity"/>
    <property type="evidence" value="ECO:0007669"/>
    <property type="project" value="UniProtKB-UniRule"/>
</dbReference>
<comment type="similarity">
    <text evidence="2 10">Belongs to the peptidase S8 family.</text>
</comment>
<dbReference type="PANTHER" id="PTHR10795">
    <property type="entry name" value="PROPROTEIN CONVERTASE SUBTILISIN/KEXIN"/>
    <property type="match status" value="1"/>
</dbReference>